<dbReference type="AlphaFoldDB" id="Q725R7"/>
<sequence length="65" mass="7370">MLVEDAHRVNTGCLHLLRALSTKRDMVRVRGAIKKFMFHMKPCVARISSLWNGIVEGETLLGRCC</sequence>
<dbReference type="HOGENOM" id="CLU_2842706_0_0_7"/>
<dbReference type="EMBL" id="AE017285">
    <property type="protein sequence ID" value="AAS97826.1"/>
    <property type="molecule type" value="Genomic_DNA"/>
</dbReference>
<evidence type="ECO:0000313" key="2">
    <source>
        <dbReference type="Proteomes" id="UP000002194"/>
    </source>
</evidence>
<dbReference type="KEGG" id="dvu:DVU_3357"/>
<dbReference type="Proteomes" id="UP000002194">
    <property type="component" value="Chromosome"/>
</dbReference>
<gene>
    <name evidence="1" type="ordered locus">DVU_3357</name>
</gene>
<name>Q725R7_NITV2</name>
<dbReference type="EnsemblBacteria" id="AAS97826">
    <property type="protein sequence ID" value="AAS97826"/>
    <property type="gene ID" value="DVU_3357"/>
</dbReference>
<evidence type="ECO:0000313" key="1">
    <source>
        <dbReference type="EMBL" id="AAS97826.1"/>
    </source>
</evidence>
<dbReference type="PaxDb" id="882-DVU_3357"/>
<reference evidence="1 2" key="1">
    <citation type="journal article" date="2004" name="Nat. Biotechnol.">
        <title>The genome sequence of the anaerobic, sulfate-reducing bacterium Desulfovibrio vulgaris Hildenborough.</title>
        <authorList>
            <person name="Heidelberg J.F."/>
            <person name="Seshadri R."/>
            <person name="Haveman S.A."/>
            <person name="Hemme C.L."/>
            <person name="Paulsen I.T."/>
            <person name="Kolonay J.F."/>
            <person name="Eisen J.A."/>
            <person name="Ward N."/>
            <person name="Methe B."/>
            <person name="Brinkac L.M."/>
            <person name="Daugherty S.C."/>
            <person name="Deboy R.T."/>
            <person name="Dodson R.J."/>
            <person name="Durkin A.S."/>
            <person name="Madupu R."/>
            <person name="Nelson W.C."/>
            <person name="Sullivan S.A."/>
            <person name="Fouts D."/>
            <person name="Haft D.H."/>
            <person name="Selengut J."/>
            <person name="Peterson J.D."/>
            <person name="Davidsen T.M."/>
            <person name="Zafar N."/>
            <person name="Zhou L."/>
            <person name="Radune D."/>
            <person name="Dimitrov G."/>
            <person name="Hance M."/>
            <person name="Tran K."/>
            <person name="Khouri H."/>
            <person name="Gill J."/>
            <person name="Utterback T.R."/>
            <person name="Feldblyum T.V."/>
            <person name="Wall J.D."/>
            <person name="Voordouw G."/>
            <person name="Fraser C.M."/>
        </authorList>
    </citation>
    <scope>NUCLEOTIDE SEQUENCE [LARGE SCALE GENOMIC DNA]</scope>
    <source>
        <strain evidence="2">ATCC 29579 / DSM 644 / NCIMB 8303 / VKM B-1760 / Hildenborough</strain>
    </source>
</reference>
<keyword evidence="2" id="KW-1185">Reference proteome</keyword>
<proteinExistence type="predicted"/>
<accession>Q725R7</accession>
<protein>
    <submittedName>
        <fullName evidence="1">Uncharacterized protein</fullName>
    </submittedName>
</protein>
<organism evidence="1 2">
    <name type="scientific">Nitratidesulfovibrio vulgaris (strain ATCC 29579 / DSM 644 / CCUG 34227 / NCIMB 8303 / VKM B-1760 / Hildenborough)</name>
    <name type="common">Desulfovibrio vulgaris</name>
    <dbReference type="NCBI Taxonomy" id="882"/>
    <lineage>
        <taxon>Bacteria</taxon>
        <taxon>Pseudomonadati</taxon>
        <taxon>Thermodesulfobacteriota</taxon>
        <taxon>Desulfovibrionia</taxon>
        <taxon>Desulfovibrionales</taxon>
        <taxon>Desulfovibrionaceae</taxon>
        <taxon>Nitratidesulfovibrio</taxon>
    </lineage>
</organism>